<comment type="similarity">
    <text evidence="2">Belongs to the UPF0057 (PMP3) family.</text>
</comment>
<keyword evidence="4 6" id="KW-1133">Transmembrane helix</keyword>
<proteinExistence type="inferred from homology"/>
<dbReference type="AlphaFoldDB" id="A0AAE1JM39"/>
<protein>
    <submittedName>
        <fullName evidence="7">Uncharacterized protein</fullName>
    </submittedName>
</protein>
<evidence type="ECO:0000256" key="5">
    <source>
        <dbReference type="ARBA" id="ARBA00023136"/>
    </source>
</evidence>
<keyword evidence="5 6" id="KW-0472">Membrane</keyword>
<evidence type="ECO:0000256" key="6">
    <source>
        <dbReference type="SAM" id="Phobius"/>
    </source>
</evidence>
<evidence type="ECO:0000313" key="7">
    <source>
        <dbReference type="EMBL" id="KAK4253985.1"/>
    </source>
</evidence>
<evidence type="ECO:0000256" key="4">
    <source>
        <dbReference type="ARBA" id="ARBA00022989"/>
    </source>
</evidence>
<keyword evidence="8" id="KW-1185">Reference proteome</keyword>
<keyword evidence="3 6" id="KW-0812">Transmembrane</keyword>
<evidence type="ECO:0000256" key="1">
    <source>
        <dbReference type="ARBA" id="ARBA00004370"/>
    </source>
</evidence>
<evidence type="ECO:0000256" key="3">
    <source>
        <dbReference type="ARBA" id="ARBA00022692"/>
    </source>
</evidence>
<dbReference type="Pfam" id="PF01679">
    <property type="entry name" value="Pmp3"/>
    <property type="match status" value="1"/>
</dbReference>
<comment type="caution">
    <text evidence="7">The sequence shown here is derived from an EMBL/GenBank/DDBJ whole genome shotgun (WGS) entry which is preliminary data.</text>
</comment>
<dbReference type="EMBL" id="JAWXYG010000014">
    <property type="protein sequence ID" value="KAK4253985.1"/>
    <property type="molecule type" value="Genomic_DNA"/>
</dbReference>
<comment type="subcellular location">
    <subcellularLocation>
        <location evidence="1">Membrane</location>
    </subcellularLocation>
</comment>
<feature type="transmembrane region" description="Helical" evidence="6">
    <location>
        <begin position="27"/>
        <end position="48"/>
    </location>
</feature>
<accession>A0AAE1JM39</accession>
<organism evidence="7 8">
    <name type="scientific">Acacia crassicarpa</name>
    <name type="common">northern wattle</name>
    <dbReference type="NCBI Taxonomy" id="499986"/>
    <lineage>
        <taxon>Eukaryota</taxon>
        <taxon>Viridiplantae</taxon>
        <taxon>Streptophyta</taxon>
        <taxon>Embryophyta</taxon>
        <taxon>Tracheophyta</taxon>
        <taxon>Spermatophyta</taxon>
        <taxon>Magnoliopsida</taxon>
        <taxon>eudicotyledons</taxon>
        <taxon>Gunneridae</taxon>
        <taxon>Pentapetalae</taxon>
        <taxon>rosids</taxon>
        <taxon>fabids</taxon>
        <taxon>Fabales</taxon>
        <taxon>Fabaceae</taxon>
        <taxon>Caesalpinioideae</taxon>
        <taxon>mimosoid clade</taxon>
        <taxon>Acacieae</taxon>
        <taxon>Acacia</taxon>
    </lineage>
</organism>
<evidence type="ECO:0000313" key="8">
    <source>
        <dbReference type="Proteomes" id="UP001293593"/>
    </source>
</evidence>
<dbReference type="GO" id="GO:0016020">
    <property type="term" value="C:membrane"/>
    <property type="evidence" value="ECO:0007669"/>
    <property type="project" value="UniProtKB-SubCell"/>
</dbReference>
<reference evidence="7" key="1">
    <citation type="submission" date="2023-10" db="EMBL/GenBank/DDBJ databases">
        <title>Chromosome-level genome of the transformable northern wattle, Acacia crassicarpa.</title>
        <authorList>
            <person name="Massaro I."/>
            <person name="Sinha N.R."/>
            <person name="Poethig S."/>
            <person name="Leichty A.R."/>
        </authorList>
    </citation>
    <scope>NUCLEOTIDE SEQUENCE</scope>
    <source>
        <strain evidence="7">Acra3RX</strain>
        <tissue evidence="7">Leaf</tissue>
    </source>
</reference>
<evidence type="ECO:0000256" key="2">
    <source>
        <dbReference type="ARBA" id="ARBA00009530"/>
    </source>
</evidence>
<dbReference type="InterPro" id="IPR000612">
    <property type="entry name" value="PMP3"/>
</dbReference>
<dbReference type="Proteomes" id="UP001293593">
    <property type="component" value="Unassembled WGS sequence"/>
</dbReference>
<sequence>MADQGTTNSIDILLAIIPPLLGVFLKIGYHLEFWICLVLTFLAIYLELSLRLCHHQVKTTSLFSS</sequence>
<name>A0AAE1JM39_9FABA</name>
<gene>
    <name evidence="7" type="ORF">QN277_009423</name>
</gene>